<dbReference type="Gene3D" id="2.60.40.1180">
    <property type="entry name" value="Golgi alpha-mannosidase II"/>
    <property type="match status" value="1"/>
</dbReference>
<dbReference type="InterPro" id="IPR031704">
    <property type="entry name" value="Glyco_hydro_36_N"/>
</dbReference>
<feature type="domain" description="Glycosyl hydrolase family 36 C-terminal" evidence="5">
    <location>
        <begin position="614"/>
        <end position="704"/>
    </location>
</feature>
<dbReference type="InterPro" id="IPR031705">
    <property type="entry name" value="Glyco_hydro_36_C"/>
</dbReference>
<dbReference type="InterPro" id="IPR002252">
    <property type="entry name" value="Glyco_hydro_36"/>
</dbReference>
<dbReference type="InterPro" id="IPR013780">
    <property type="entry name" value="Glyco_hydro_b"/>
</dbReference>
<dbReference type="PROSITE" id="PS00512">
    <property type="entry name" value="ALPHA_GALACTOSIDASE"/>
    <property type="match status" value="1"/>
</dbReference>
<dbReference type="InterPro" id="IPR017853">
    <property type="entry name" value="GH"/>
</dbReference>
<dbReference type="EMBL" id="AP023359">
    <property type="protein sequence ID" value="BCJ70037.1"/>
    <property type="molecule type" value="Genomic_DNA"/>
</dbReference>
<dbReference type="InterPro" id="IPR050985">
    <property type="entry name" value="Alpha-glycosidase_related"/>
</dbReference>
<sequence>MPSEHGSAVVHLSRPGVSLVVDAAGPGLPVIRHWGPELGDADAAYVARQPDEPAAINTPDPAVPVAILPEAGTGHMGRPGLRGHRAGTAWSSAFTLTATSVTADAATFTARDERTGLELVTHVELAPAGLARLRHTVTNRGTTPYTVDALEVAVPVPAHADELLDFTGRWARERHPQRRAFDHGAWVRESRRGRTGHDATIGLVAGTRGFGHRTGEVWAVHVAWSGNHVTYAQRLPERRSTLGGGELLLGGEVILAPGESYESPWLYAAYSGAGLDGIGAAFHGWLRSRPGHPDAPRPVVLNTWEAVYFDHDVDRLRGLADVAADLGVERFVLDDGWFTGRRNSSAGLGDWYVDPDVWPDGLHPLVDHVTGLGMDFGLWVEPEMVNPDSALFRAHPEWVLRPADGVLPPPGRRQQVLDVSHPDAYAYLLERLDDLLCTYRIAYLKWDHNRDLVDAGHHGRAAVREQTRAVYRLLAELRRRHPRVEIESCSSGGARIDLEVLEHTARVWASDCNDALERQAIQRWTGLFVPPELMGAHVGPPRSHTTARTHDLSFRVATAVFGHFGLEWDVTTATADERTALRAAIAGYKDLRPVLHGGTVVRGDHPDPAAWVHGVVAPDRATAVFAYVQLATSVDAVPAPWRMPGLDPDRVYRVTVLPEFGRPATTGRIDPAWYGSGPVEVGGRVLGTVGLTPPVLAPEQALLVRLDAVGPAADGGV</sequence>
<dbReference type="Gene3D" id="2.70.98.60">
    <property type="entry name" value="alpha-galactosidase from lactobacil brevis"/>
    <property type="match status" value="1"/>
</dbReference>
<dbReference type="GO" id="GO:0004557">
    <property type="term" value="F:alpha-galactosidase activity"/>
    <property type="evidence" value="ECO:0007669"/>
    <property type="project" value="UniProtKB-EC"/>
</dbReference>
<protein>
    <recommendedName>
        <fullName evidence="2">alpha-galactosidase</fullName>
        <ecNumber evidence="2">3.2.1.22</ecNumber>
    </recommendedName>
</protein>
<dbReference type="KEGG" id="pry:Prubr_70580"/>
<dbReference type="InterPro" id="IPR000111">
    <property type="entry name" value="Glyco_hydro_27/36_CS"/>
</dbReference>
<dbReference type="FunFam" id="3.20.20.70:FF:000118">
    <property type="entry name" value="Alpha-galactosidase"/>
    <property type="match status" value="1"/>
</dbReference>
<dbReference type="PANTHER" id="PTHR43053">
    <property type="entry name" value="GLYCOSIDASE FAMILY 31"/>
    <property type="match status" value="1"/>
</dbReference>
<comment type="catalytic activity">
    <reaction evidence="1">
        <text>Hydrolysis of terminal, non-reducing alpha-D-galactose residues in alpha-D-galactosides, including galactose oligosaccharides, galactomannans and galactolipids.</text>
        <dbReference type="EC" id="3.2.1.22"/>
    </reaction>
</comment>
<dbReference type="PRINTS" id="PR00743">
    <property type="entry name" value="GLHYDRLASE36"/>
</dbReference>
<evidence type="ECO:0000256" key="2">
    <source>
        <dbReference type="ARBA" id="ARBA00012755"/>
    </source>
</evidence>
<name>A0A810N9X0_9ACTN</name>
<dbReference type="CDD" id="cd14791">
    <property type="entry name" value="GH36"/>
    <property type="match status" value="1"/>
</dbReference>
<evidence type="ECO:0000259" key="5">
    <source>
        <dbReference type="Pfam" id="PF16874"/>
    </source>
</evidence>
<dbReference type="SUPFAM" id="SSF51445">
    <property type="entry name" value="(Trans)glycosidases"/>
    <property type="match status" value="1"/>
</dbReference>
<accession>A0A810N9X0</accession>
<dbReference type="InterPro" id="IPR038417">
    <property type="entry name" value="Alpga-gal_N_sf"/>
</dbReference>
<dbReference type="EC" id="3.2.1.22" evidence="2"/>
<dbReference type="Proteomes" id="UP000680866">
    <property type="component" value="Chromosome"/>
</dbReference>
<keyword evidence="8" id="KW-1185">Reference proteome</keyword>
<evidence type="ECO:0000313" key="8">
    <source>
        <dbReference type="Proteomes" id="UP000680866"/>
    </source>
</evidence>
<dbReference type="Pfam" id="PF16874">
    <property type="entry name" value="Glyco_hydro_36C"/>
    <property type="match status" value="1"/>
</dbReference>
<feature type="domain" description="Glycosyl hydrolase family 36 N-terminal" evidence="6">
    <location>
        <begin position="27"/>
        <end position="255"/>
    </location>
</feature>
<keyword evidence="3" id="KW-0378">Hydrolase</keyword>
<dbReference type="Gene3D" id="3.20.20.70">
    <property type="entry name" value="Aldolase class I"/>
    <property type="match status" value="1"/>
</dbReference>
<evidence type="ECO:0000256" key="1">
    <source>
        <dbReference type="ARBA" id="ARBA00001255"/>
    </source>
</evidence>
<reference evidence="7" key="1">
    <citation type="submission" date="2020-08" db="EMBL/GenBank/DDBJ databases">
        <title>Whole genome shotgun sequence of Polymorphospora rubra NBRC 101157.</title>
        <authorList>
            <person name="Komaki H."/>
            <person name="Tamura T."/>
        </authorList>
    </citation>
    <scope>NUCLEOTIDE SEQUENCE</scope>
    <source>
        <strain evidence="7">NBRC 101157</strain>
    </source>
</reference>
<proteinExistence type="predicted"/>
<gene>
    <name evidence="7" type="primary">galA</name>
    <name evidence="7" type="ORF">Prubr_70580</name>
</gene>
<evidence type="ECO:0000256" key="3">
    <source>
        <dbReference type="ARBA" id="ARBA00022801"/>
    </source>
</evidence>
<dbReference type="RefSeq" id="WP_212819701.1">
    <property type="nucleotide sequence ID" value="NZ_AP023359.1"/>
</dbReference>
<dbReference type="Pfam" id="PF02065">
    <property type="entry name" value="Melibiase"/>
    <property type="match status" value="1"/>
</dbReference>
<dbReference type="GO" id="GO:0016052">
    <property type="term" value="P:carbohydrate catabolic process"/>
    <property type="evidence" value="ECO:0007669"/>
    <property type="project" value="InterPro"/>
</dbReference>
<dbReference type="Pfam" id="PF16875">
    <property type="entry name" value="Glyco_hydro_36N"/>
    <property type="match status" value="1"/>
</dbReference>
<dbReference type="InterPro" id="IPR013785">
    <property type="entry name" value="Aldolase_TIM"/>
</dbReference>
<evidence type="ECO:0000256" key="4">
    <source>
        <dbReference type="ARBA" id="ARBA00023295"/>
    </source>
</evidence>
<evidence type="ECO:0000313" key="7">
    <source>
        <dbReference type="EMBL" id="BCJ70037.1"/>
    </source>
</evidence>
<evidence type="ECO:0000259" key="6">
    <source>
        <dbReference type="Pfam" id="PF16875"/>
    </source>
</evidence>
<keyword evidence="4" id="KW-0326">Glycosidase</keyword>
<dbReference type="PANTHER" id="PTHR43053:SF3">
    <property type="entry name" value="ALPHA-GALACTOSIDASE C-RELATED"/>
    <property type="match status" value="1"/>
</dbReference>
<organism evidence="7 8">
    <name type="scientific">Polymorphospora rubra</name>
    <dbReference type="NCBI Taxonomy" id="338584"/>
    <lineage>
        <taxon>Bacteria</taxon>
        <taxon>Bacillati</taxon>
        <taxon>Actinomycetota</taxon>
        <taxon>Actinomycetes</taxon>
        <taxon>Micromonosporales</taxon>
        <taxon>Micromonosporaceae</taxon>
        <taxon>Polymorphospora</taxon>
    </lineage>
</organism>
<dbReference type="AlphaFoldDB" id="A0A810N9X0"/>